<keyword evidence="3" id="KW-0378">Hydrolase</keyword>
<gene>
    <name evidence="3" type="ORF">E2F46_09900</name>
</gene>
<dbReference type="Pfam" id="PF00144">
    <property type="entry name" value="Beta-lactamase"/>
    <property type="match status" value="1"/>
</dbReference>
<feature type="chain" id="PRO_5020459176" evidence="1">
    <location>
        <begin position="21"/>
        <end position="553"/>
    </location>
</feature>
<dbReference type="InterPro" id="IPR023650">
    <property type="entry name" value="Beta-lactam_class-A_AS"/>
</dbReference>
<reference evidence="3 4" key="1">
    <citation type="submission" date="2019-03" db="EMBL/GenBank/DDBJ databases">
        <title>Luteimonas zhaokaii sp.nov., isolated from the rectal contents of Plateau pika in Yushu, Qinghai Province, China.</title>
        <authorList>
            <person name="Zhang G."/>
        </authorList>
    </citation>
    <scope>NUCLEOTIDE SEQUENCE [LARGE SCALE GENOMIC DNA]</scope>
    <source>
        <strain evidence="3 4">B9</strain>
    </source>
</reference>
<protein>
    <submittedName>
        <fullName evidence="3">Serine hydrolase</fullName>
    </submittedName>
</protein>
<comment type="caution">
    <text evidence="3">The sequence shown here is derived from an EMBL/GenBank/DDBJ whole genome shotgun (WGS) entry which is preliminary data.</text>
</comment>
<keyword evidence="1" id="KW-0732">Signal</keyword>
<evidence type="ECO:0000256" key="1">
    <source>
        <dbReference type="SAM" id="SignalP"/>
    </source>
</evidence>
<dbReference type="Proteomes" id="UP000294796">
    <property type="component" value="Unassembled WGS sequence"/>
</dbReference>
<dbReference type="AlphaFoldDB" id="A0A4R5TMF3"/>
<accession>A0A4R5TMF3</accession>
<evidence type="ECO:0000313" key="3">
    <source>
        <dbReference type="EMBL" id="TDK23833.1"/>
    </source>
</evidence>
<evidence type="ECO:0000259" key="2">
    <source>
        <dbReference type="Pfam" id="PF00144"/>
    </source>
</evidence>
<organism evidence="3 4">
    <name type="scientific">Luteimonas aestuarii</name>
    <dbReference type="NCBI Taxonomy" id="453837"/>
    <lineage>
        <taxon>Bacteria</taxon>
        <taxon>Pseudomonadati</taxon>
        <taxon>Pseudomonadota</taxon>
        <taxon>Gammaproteobacteria</taxon>
        <taxon>Lysobacterales</taxon>
        <taxon>Lysobacteraceae</taxon>
        <taxon>Luteimonas</taxon>
    </lineage>
</organism>
<dbReference type="RefSeq" id="WP_133321930.1">
    <property type="nucleotide sequence ID" value="NZ_SMTF01000006.1"/>
</dbReference>
<sequence>MRRLLVLVLLPMLLCGVARAASPAAAEVAEFSRQAMARHCVPTGPGLAVLVARGDELLFRGACGLADVASGAPLTPDHVFRVASVTKQFTAAGVLKLVDEGRLSLDDPLSKYLPAFPDAGGITVGMLLNHTAGVRNAAIMPAADAGTQGMVDAIGNAGVDFPPGQGYRYSNAGYVLAGAVIERVTGMAWDAYLHQAFFAPLGMTRTRGGHDVGVGDRTGEVTGHVIQQGAWSHARQMDMRLPHAAGALVSTLDDLWAWNRALHAGTVLSAQSHGAMATPRGKAADGNYGYGIAVGTLRGSRVFRHNGGISGASAYLAYLPEHDLTVAVLSNADALQPEVVRNGYLANLLAAHAIGKPYPSRDAIHVDPESLRQYEGVYRTDAATARVLRVVEGRLTSQRIPGGQPVALEPVARDAFALEAAFSRMVFERDAAGAVVAMQFLSDDEAQPERIERSDEPLPSVRQEVRVPVEALQRIAGEYVYRSMTLVVSVDDGTPRVRFNNQQQPIELVPQSPSLFSLKVVDATLEFTPDGDIARKAILRMGPAVNEYVRREQ</sequence>
<evidence type="ECO:0000313" key="4">
    <source>
        <dbReference type="Proteomes" id="UP000294796"/>
    </source>
</evidence>
<dbReference type="InterPro" id="IPR001466">
    <property type="entry name" value="Beta-lactam-related"/>
</dbReference>
<keyword evidence="4" id="KW-1185">Reference proteome</keyword>
<dbReference type="InterPro" id="IPR050491">
    <property type="entry name" value="AmpC-like"/>
</dbReference>
<name>A0A4R5TMF3_9GAMM</name>
<feature type="signal peptide" evidence="1">
    <location>
        <begin position="1"/>
        <end position="20"/>
    </location>
</feature>
<dbReference type="PANTHER" id="PTHR46825:SF9">
    <property type="entry name" value="BETA-LACTAMASE-RELATED DOMAIN-CONTAINING PROTEIN"/>
    <property type="match status" value="1"/>
</dbReference>
<feature type="domain" description="Beta-lactamase-related" evidence="2">
    <location>
        <begin position="45"/>
        <end position="348"/>
    </location>
</feature>
<dbReference type="InterPro" id="IPR012338">
    <property type="entry name" value="Beta-lactam/transpept-like"/>
</dbReference>
<dbReference type="SUPFAM" id="SSF56601">
    <property type="entry name" value="beta-lactamase/transpeptidase-like"/>
    <property type="match status" value="1"/>
</dbReference>
<dbReference type="PANTHER" id="PTHR46825">
    <property type="entry name" value="D-ALANYL-D-ALANINE-CARBOXYPEPTIDASE/ENDOPEPTIDASE AMPH"/>
    <property type="match status" value="1"/>
</dbReference>
<dbReference type="PROSITE" id="PS00146">
    <property type="entry name" value="BETA_LACTAMASE_A"/>
    <property type="match status" value="1"/>
</dbReference>
<dbReference type="OrthoDB" id="9799367at2"/>
<dbReference type="Gene3D" id="3.40.710.10">
    <property type="entry name" value="DD-peptidase/beta-lactamase superfamily"/>
    <property type="match status" value="1"/>
</dbReference>
<dbReference type="GO" id="GO:0016787">
    <property type="term" value="F:hydrolase activity"/>
    <property type="evidence" value="ECO:0007669"/>
    <property type="project" value="UniProtKB-KW"/>
</dbReference>
<dbReference type="EMBL" id="SMTF01000006">
    <property type="protein sequence ID" value="TDK23833.1"/>
    <property type="molecule type" value="Genomic_DNA"/>
</dbReference>
<proteinExistence type="predicted"/>